<reference evidence="1" key="1">
    <citation type="submission" date="2014-05" db="EMBL/GenBank/DDBJ databases">
        <title>The transcriptome of the halophilic microalga Tetraselmis sp. GSL018 isolated from the Great Salt Lake, Utah.</title>
        <authorList>
            <person name="Jinkerson R.E."/>
            <person name="D'Adamo S."/>
            <person name="Posewitz M.C."/>
        </authorList>
    </citation>
    <scope>NUCLEOTIDE SEQUENCE</scope>
    <source>
        <strain evidence="1">GSL018</strain>
    </source>
</reference>
<sequence>PILKPNHLKAARNSLEVSSLSLSHAGACTG</sequence>
<protein>
    <submittedName>
        <fullName evidence="1">Uncharacterized protein</fullName>
    </submittedName>
</protein>
<feature type="non-terminal residue" evidence="1">
    <location>
        <position position="1"/>
    </location>
</feature>
<proteinExistence type="predicted"/>
<dbReference type="EMBL" id="GBEZ01006699">
    <property type="protein sequence ID" value="JAC78713.1"/>
    <property type="molecule type" value="Transcribed_RNA"/>
</dbReference>
<evidence type="ECO:0000313" key="1">
    <source>
        <dbReference type="EMBL" id="JAC78713.1"/>
    </source>
</evidence>
<accession>A0A061S3A2</accession>
<dbReference type="AlphaFoldDB" id="A0A061S3A2"/>
<organism evidence="1">
    <name type="scientific">Tetraselmis sp. GSL018</name>
    <dbReference type="NCBI Taxonomy" id="582737"/>
    <lineage>
        <taxon>Eukaryota</taxon>
        <taxon>Viridiplantae</taxon>
        <taxon>Chlorophyta</taxon>
        <taxon>core chlorophytes</taxon>
        <taxon>Chlorodendrophyceae</taxon>
        <taxon>Chlorodendrales</taxon>
        <taxon>Chlorodendraceae</taxon>
        <taxon>Tetraselmis</taxon>
    </lineage>
</organism>
<gene>
    <name evidence="1" type="ORF">TSPGSL018_14472</name>
</gene>
<name>A0A061S3A2_9CHLO</name>